<dbReference type="RefSeq" id="WP_135373950.1">
    <property type="nucleotide sequence ID" value="NZ_RKLY01000030.1"/>
</dbReference>
<evidence type="ECO:0000256" key="1">
    <source>
        <dbReference type="SAM" id="Phobius"/>
    </source>
</evidence>
<name>A0A4Z0JGM5_9LACO</name>
<dbReference type="PANTHER" id="PTHR14969:SF13">
    <property type="entry name" value="AT30094P"/>
    <property type="match status" value="1"/>
</dbReference>
<dbReference type="InterPro" id="IPR000326">
    <property type="entry name" value="PAP2/HPO"/>
</dbReference>
<proteinExistence type="predicted"/>
<dbReference type="Pfam" id="PF01569">
    <property type="entry name" value="PAP2"/>
    <property type="match status" value="1"/>
</dbReference>
<dbReference type="InterPro" id="IPR036938">
    <property type="entry name" value="PAP2/HPO_sf"/>
</dbReference>
<feature type="domain" description="Phosphatidic acid phosphatase type 2/haloperoxidase" evidence="2">
    <location>
        <begin position="86"/>
        <end position="200"/>
    </location>
</feature>
<keyword evidence="4" id="KW-1185">Reference proteome</keyword>
<dbReference type="EMBL" id="RKLY01000030">
    <property type="protein sequence ID" value="TGD21893.1"/>
    <property type="molecule type" value="Genomic_DNA"/>
</dbReference>
<evidence type="ECO:0000313" key="4">
    <source>
        <dbReference type="Proteomes" id="UP000298021"/>
    </source>
</evidence>
<dbReference type="SMART" id="SM00014">
    <property type="entry name" value="acidPPc"/>
    <property type="match status" value="1"/>
</dbReference>
<feature type="transmembrane region" description="Helical" evidence="1">
    <location>
        <begin position="89"/>
        <end position="110"/>
    </location>
</feature>
<dbReference type="PANTHER" id="PTHR14969">
    <property type="entry name" value="SPHINGOSINE-1-PHOSPHATE PHOSPHOHYDROLASE"/>
    <property type="match status" value="1"/>
</dbReference>
<keyword evidence="1" id="KW-0812">Transmembrane</keyword>
<dbReference type="CDD" id="cd03392">
    <property type="entry name" value="PAP2_like_2"/>
    <property type="match status" value="1"/>
</dbReference>
<organism evidence="3 4">
    <name type="scientific">Companilactobacillus suantsaicola</name>
    <dbReference type="NCBI Taxonomy" id="2487723"/>
    <lineage>
        <taxon>Bacteria</taxon>
        <taxon>Bacillati</taxon>
        <taxon>Bacillota</taxon>
        <taxon>Bacilli</taxon>
        <taxon>Lactobacillales</taxon>
        <taxon>Lactobacillaceae</taxon>
        <taxon>Companilactobacillus</taxon>
    </lineage>
</organism>
<reference evidence="3 4" key="1">
    <citation type="submission" date="2018-10" db="EMBL/GenBank/DDBJ databases">
        <title>Lactobacillus sp. R7 and Lactobacillus sp. R19 isolated from fermented mustard green product of Taiwan.</title>
        <authorList>
            <person name="Lin S.-T."/>
        </authorList>
    </citation>
    <scope>NUCLEOTIDE SEQUENCE [LARGE SCALE GENOMIC DNA]</scope>
    <source>
        <strain evidence="3 4">BCRC 81127</strain>
    </source>
</reference>
<evidence type="ECO:0000259" key="2">
    <source>
        <dbReference type="SMART" id="SM00014"/>
    </source>
</evidence>
<dbReference type="SUPFAM" id="SSF48317">
    <property type="entry name" value="Acid phosphatase/Vanadium-dependent haloperoxidase"/>
    <property type="match status" value="1"/>
</dbReference>
<keyword evidence="1" id="KW-1133">Transmembrane helix</keyword>
<feature type="transmembrane region" description="Helical" evidence="1">
    <location>
        <begin position="189"/>
        <end position="207"/>
    </location>
</feature>
<dbReference type="Gene3D" id="1.20.144.10">
    <property type="entry name" value="Phosphatidic acid phosphatase type 2/haloperoxidase"/>
    <property type="match status" value="2"/>
</dbReference>
<feature type="transmembrane region" description="Helical" evidence="1">
    <location>
        <begin position="130"/>
        <end position="147"/>
    </location>
</feature>
<gene>
    <name evidence="3" type="ORF">EGT49_10140</name>
</gene>
<keyword evidence="1" id="KW-0472">Membrane</keyword>
<dbReference type="OrthoDB" id="9789113at2"/>
<sequence>MPFSNNRKHLQLATTYLIFFVLLEILVVSGNSLVRCFDTSIQNIFTAITTADLTSIFKVITKLGSPEMNIIYLIIIIILFLKNKFFKEAIWTSSLLIVGNVIATLVKYSVRRQRPTDKIIPASGYSFPSGHTFGTTLLILTIIILVLPHLKNLSLKKFLKILLIVWLILVAISRVYLRGHFPTDVIGSMLLAGVCWEYAELIYLHVITTKKKR</sequence>
<evidence type="ECO:0000313" key="3">
    <source>
        <dbReference type="EMBL" id="TGD21893.1"/>
    </source>
</evidence>
<comment type="caution">
    <text evidence="3">The sequence shown here is derived from an EMBL/GenBank/DDBJ whole genome shotgun (WGS) entry which is preliminary data.</text>
</comment>
<dbReference type="Proteomes" id="UP000298021">
    <property type="component" value="Unassembled WGS sequence"/>
</dbReference>
<feature type="transmembrane region" description="Helical" evidence="1">
    <location>
        <begin position="12"/>
        <end position="30"/>
    </location>
</feature>
<protein>
    <submittedName>
        <fullName evidence="3">Phosphatase PAP2 family protein</fullName>
    </submittedName>
</protein>
<dbReference type="AlphaFoldDB" id="A0A4Z0JGM5"/>
<feature type="transmembrane region" description="Helical" evidence="1">
    <location>
        <begin position="63"/>
        <end position="82"/>
    </location>
</feature>
<accession>A0A4Z0JGM5</accession>
<feature type="transmembrane region" description="Helical" evidence="1">
    <location>
        <begin position="159"/>
        <end position="177"/>
    </location>
</feature>